<gene>
    <name evidence="2" type="ORF">CJOHNSTONI_LOCUS1315</name>
</gene>
<accession>A0A8J2Q8J0</accession>
<comment type="caution">
    <text evidence="2">The sequence shown here is derived from an EMBL/GenBank/DDBJ whole genome shotgun (WGS) entry which is preliminary data.</text>
</comment>
<keyword evidence="1" id="KW-0732">Signal</keyword>
<feature type="chain" id="PRO_5035179598" description="Pepsin inhibitor-3-like repeated domain-containing protein" evidence="1">
    <location>
        <begin position="17"/>
        <end position="160"/>
    </location>
</feature>
<name>A0A8J2Q8J0_9BILA</name>
<dbReference type="EMBL" id="CAKAEH010000400">
    <property type="protein sequence ID" value="CAG9530873.1"/>
    <property type="molecule type" value="Genomic_DNA"/>
</dbReference>
<protein>
    <recommendedName>
        <fullName evidence="4">Pepsin inhibitor-3-like repeated domain-containing protein</fullName>
    </recommendedName>
</protein>
<evidence type="ECO:0000313" key="2">
    <source>
        <dbReference type="EMBL" id="CAG9530873.1"/>
    </source>
</evidence>
<dbReference type="Gene3D" id="3.30.1120.50">
    <property type="entry name" value="Pepsin inhibitor-3"/>
    <property type="match status" value="1"/>
</dbReference>
<dbReference type="AlphaFoldDB" id="A0A8J2Q8J0"/>
<dbReference type="Proteomes" id="UP000746747">
    <property type="component" value="Unassembled WGS sequence"/>
</dbReference>
<sequence>MILSLIFYIMLVHANAVIYTEAKSVSTSSSLTVFIQHNKTVCKVQDGVLSINDKVVGNLTEEQNEELKKFINETEELFIQRFHNVKLFVVMAIINSIFETMKNVWNNPWDFSLGFFSHPSKRKEDVKESKEKMNKVKITEEGVDPLIFNVWNIPSFCKDE</sequence>
<keyword evidence="3" id="KW-1185">Reference proteome</keyword>
<evidence type="ECO:0000256" key="1">
    <source>
        <dbReference type="SAM" id="SignalP"/>
    </source>
</evidence>
<feature type="signal peptide" evidence="1">
    <location>
        <begin position="1"/>
        <end position="16"/>
    </location>
</feature>
<organism evidence="2 3">
    <name type="scientific">Cercopithifilaria johnstoni</name>
    <dbReference type="NCBI Taxonomy" id="2874296"/>
    <lineage>
        <taxon>Eukaryota</taxon>
        <taxon>Metazoa</taxon>
        <taxon>Ecdysozoa</taxon>
        <taxon>Nematoda</taxon>
        <taxon>Chromadorea</taxon>
        <taxon>Rhabditida</taxon>
        <taxon>Spirurina</taxon>
        <taxon>Spiruromorpha</taxon>
        <taxon>Filarioidea</taxon>
        <taxon>Onchocercidae</taxon>
        <taxon>Cercopithifilaria</taxon>
    </lineage>
</organism>
<evidence type="ECO:0000313" key="3">
    <source>
        <dbReference type="Proteomes" id="UP000746747"/>
    </source>
</evidence>
<evidence type="ECO:0008006" key="4">
    <source>
        <dbReference type="Google" id="ProtNLM"/>
    </source>
</evidence>
<dbReference type="OrthoDB" id="5798179at2759"/>
<proteinExistence type="predicted"/>
<dbReference type="InterPro" id="IPR038412">
    <property type="entry name" value="Pepsin-I3_sf"/>
</dbReference>
<reference evidence="2" key="1">
    <citation type="submission" date="2021-09" db="EMBL/GenBank/DDBJ databases">
        <authorList>
            <consortium name="Pathogen Informatics"/>
        </authorList>
    </citation>
    <scope>NUCLEOTIDE SEQUENCE</scope>
</reference>